<keyword evidence="5" id="KW-0175">Coiled coil</keyword>
<sequence length="295" mass="32717">MQFRLMRNFMVVAEELHMHRAAERLNMAQPALSQQIKTLEERLEVTLFSRAHRRLTLTPAGTVFLKKARIAIAMAEQAAVDARQTARGEQGVLNLGCVSSVMLDSKLPTCLRQLHAQWPAISISMMTGNVQSLYTAVQSNQLDVAIIRAPIPILPEDLQSRAFTSEKTVLALSKQHPLAGSSALTLASVKDDKWISLRDPEGVGLEQYLYDACHSAGFQPHVIQNATDVLTVISLVSTGFGIALLPVSAKAIRLENVVYVDIIDRLEESELTLVCHRIIRSEVLNKFLRTLERAE</sequence>
<evidence type="ECO:0000256" key="1">
    <source>
        <dbReference type="ARBA" id="ARBA00009437"/>
    </source>
</evidence>
<gene>
    <name evidence="7" type="ORF">M989_02651</name>
</gene>
<dbReference type="InterPro" id="IPR000847">
    <property type="entry name" value="LysR_HTH_N"/>
</dbReference>
<dbReference type="RefSeq" id="WP_064546050.1">
    <property type="nucleotide sequence ID" value="NZ_LXEU01000051.1"/>
</dbReference>
<dbReference type="Proteomes" id="UP000078386">
    <property type="component" value="Unassembled WGS sequence"/>
</dbReference>
<dbReference type="InterPro" id="IPR005119">
    <property type="entry name" value="LysR_subst-bd"/>
</dbReference>
<dbReference type="AlphaFoldDB" id="A0A1B7JWL8"/>
<organism evidence="7 8">
    <name type="scientific">Kluyvera georgiana ATCC 51603</name>
    <dbReference type="NCBI Taxonomy" id="1354264"/>
    <lineage>
        <taxon>Bacteria</taxon>
        <taxon>Pseudomonadati</taxon>
        <taxon>Pseudomonadota</taxon>
        <taxon>Gammaproteobacteria</taxon>
        <taxon>Enterobacterales</taxon>
        <taxon>Enterobacteriaceae</taxon>
        <taxon>Kluyvera</taxon>
    </lineage>
</organism>
<name>A0A1B7JWL8_9ENTR</name>
<keyword evidence="4" id="KW-0804">Transcription</keyword>
<keyword evidence="2" id="KW-0805">Transcription regulation</keyword>
<protein>
    <submittedName>
        <fullName evidence="7">LysR family transcriptional regulator</fullName>
    </submittedName>
</protein>
<evidence type="ECO:0000256" key="4">
    <source>
        <dbReference type="ARBA" id="ARBA00023163"/>
    </source>
</evidence>
<dbReference type="GO" id="GO:0003677">
    <property type="term" value="F:DNA binding"/>
    <property type="evidence" value="ECO:0007669"/>
    <property type="project" value="UniProtKB-KW"/>
</dbReference>
<feature type="coiled-coil region" evidence="5">
    <location>
        <begin position="22"/>
        <end position="85"/>
    </location>
</feature>
<keyword evidence="3" id="KW-0238">DNA-binding</keyword>
<evidence type="ECO:0000313" key="8">
    <source>
        <dbReference type="Proteomes" id="UP000078386"/>
    </source>
</evidence>
<dbReference type="InterPro" id="IPR036388">
    <property type="entry name" value="WH-like_DNA-bd_sf"/>
</dbReference>
<reference evidence="7 8" key="1">
    <citation type="submission" date="2016-04" db="EMBL/GenBank/DDBJ databases">
        <title>ATOL: Assembling a taxonomically balanced genome-scale reconstruction of the evolutionary history of the Enterobacteriaceae.</title>
        <authorList>
            <person name="Plunkett G.III."/>
            <person name="Neeno-Eckwall E.C."/>
            <person name="Glasner J.D."/>
            <person name="Perna N.T."/>
        </authorList>
    </citation>
    <scope>NUCLEOTIDE SEQUENCE [LARGE SCALE GENOMIC DNA]</scope>
    <source>
        <strain evidence="7 8">ATCC 51603</strain>
    </source>
</reference>
<dbReference type="Pfam" id="PF03466">
    <property type="entry name" value="LysR_substrate"/>
    <property type="match status" value="1"/>
</dbReference>
<keyword evidence="8" id="KW-1185">Reference proteome</keyword>
<dbReference type="PANTHER" id="PTHR30346">
    <property type="entry name" value="TRANSCRIPTIONAL DUAL REGULATOR HCAR-RELATED"/>
    <property type="match status" value="1"/>
</dbReference>
<dbReference type="Gene3D" id="3.40.190.10">
    <property type="entry name" value="Periplasmic binding protein-like II"/>
    <property type="match status" value="2"/>
</dbReference>
<dbReference type="SUPFAM" id="SSF53850">
    <property type="entry name" value="Periplasmic binding protein-like II"/>
    <property type="match status" value="1"/>
</dbReference>
<comment type="similarity">
    <text evidence="1">Belongs to the LysR transcriptional regulatory family.</text>
</comment>
<dbReference type="GO" id="GO:0032993">
    <property type="term" value="C:protein-DNA complex"/>
    <property type="evidence" value="ECO:0007669"/>
    <property type="project" value="TreeGrafter"/>
</dbReference>
<feature type="domain" description="HTH lysR-type" evidence="6">
    <location>
        <begin position="1"/>
        <end position="58"/>
    </location>
</feature>
<evidence type="ECO:0000313" key="7">
    <source>
        <dbReference type="EMBL" id="OAT52114.1"/>
    </source>
</evidence>
<dbReference type="SUPFAM" id="SSF46785">
    <property type="entry name" value="Winged helix' DNA-binding domain"/>
    <property type="match status" value="1"/>
</dbReference>
<evidence type="ECO:0000256" key="3">
    <source>
        <dbReference type="ARBA" id="ARBA00023125"/>
    </source>
</evidence>
<dbReference type="CDD" id="cd08414">
    <property type="entry name" value="PBP2_LTTR_aromatics_like"/>
    <property type="match status" value="1"/>
</dbReference>
<dbReference type="EMBL" id="LXEU01000051">
    <property type="protein sequence ID" value="OAT52114.1"/>
    <property type="molecule type" value="Genomic_DNA"/>
</dbReference>
<dbReference type="PATRIC" id="fig|1354264.4.peg.2760"/>
<accession>A0A1B7JWL8</accession>
<dbReference type="PROSITE" id="PS50931">
    <property type="entry name" value="HTH_LYSR"/>
    <property type="match status" value="1"/>
</dbReference>
<evidence type="ECO:0000259" key="6">
    <source>
        <dbReference type="PROSITE" id="PS50931"/>
    </source>
</evidence>
<dbReference type="Gene3D" id="1.10.10.10">
    <property type="entry name" value="Winged helix-like DNA-binding domain superfamily/Winged helix DNA-binding domain"/>
    <property type="match status" value="1"/>
</dbReference>
<dbReference type="GO" id="GO:0003700">
    <property type="term" value="F:DNA-binding transcription factor activity"/>
    <property type="evidence" value="ECO:0007669"/>
    <property type="project" value="InterPro"/>
</dbReference>
<evidence type="ECO:0000256" key="2">
    <source>
        <dbReference type="ARBA" id="ARBA00023015"/>
    </source>
</evidence>
<dbReference type="InterPro" id="IPR036390">
    <property type="entry name" value="WH_DNA-bd_sf"/>
</dbReference>
<dbReference type="PRINTS" id="PR00039">
    <property type="entry name" value="HTHLYSR"/>
</dbReference>
<comment type="caution">
    <text evidence="7">The sequence shown here is derived from an EMBL/GenBank/DDBJ whole genome shotgun (WGS) entry which is preliminary data.</text>
</comment>
<dbReference type="FunFam" id="1.10.10.10:FF:000001">
    <property type="entry name" value="LysR family transcriptional regulator"/>
    <property type="match status" value="1"/>
</dbReference>
<dbReference type="PANTHER" id="PTHR30346:SF30">
    <property type="entry name" value="SMALL NEUTRAL PROTEASE REGULATORY PROTEIN"/>
    <property type="match status" value="1"/>
</dbReference>
<evidence type="ECO:0000256" key="5">
    <source>
        <dbReference type="SAM" id="Coils"/>
    </source>
</evidence>
<proteinExistence type="inferred from homology"/>
<dbReference type="Pfam" id="PF00126">
    <property type="entry name" value="HTH_1"/>
    <property type="match status" value="1"/>
</dbReference>